<keyword evidence="1" id="KW-0812">Transmembrane</keyword>
<evidence type="ECO:0000313" key="3">
    <source>
        <dbReference type="EMBL" id="KYG67656.1"/>
    </source>
</evidence>
<dbReference type="EMBL" id="LUKF01000007">
    <property type="protein sequence ID" value="KYG67656.1"/>
    <property type="molecule type" value="Genomic_DNA"/>
</dbReference>
<dbReference type="InterPro" id="IPR049886">
    <property type="entry name" value="CFI_box_CTERM_dom"/>
</dbReference>
<comment type="caution">
    <text evidence="3">The sequence shown here is derived from an EMBL/GenBank/DDBJ whole genome shotgun (WGS) entry which is preliminary data.</text>
</comment>
<proteinExistence type="predicted"/>
<evidence type="ECO:0000256" key="2">
    <source>
        <dbReference type="SAM" id="SignalP"/>
    </source>
</evidence>
<feature type="signal peptide" evidence="2">
    <location>
        <begin position="1"/>
        <end position="20"/>
    </location>
</feature>
<evidence type="ECO:0000256" key="1">
    <source>
        <dbReference type="SAM" id="Phobius"/>
    </source>
</evidence>
<dbReference type="RefSeq" id="WP_063243251.1">
    <property type="nucleotide sequence ID" value="NZ_LUKF01000007.1"/>
</dbReference>
<keyword evidence="1" id="KW-0472">Membrane</keyword>
<feature type="transmembrane region" description="Helical" evidence="1">
    <location>
        <begin position="409"/>
        <end position="429"/>
    </location>
</feature>
<protein>
    <submittedName>
        <fullName evidence="3">Uncharacterized protein</fullName>
    </submittedName>
</protein>
<evidence type="ECO:0000313" key="4">
    <source>
        <dbReference type="Proteomes" id="UP000075391"/>
    </source>
</evidence>
<name>A0A150WT39_BDEBC</name>
<dbReference type="OrthoDB" id="5288328at2"/>
<dbReference type="NCBIfam" id="NF041770">
    <property type="entry name" value="CFI_box_CTERM"/>
    <property type="match status" value="1"/>
</dbReference>
<dbReference type="Proteomes" id="UP000075391">
    <property type="component" value="Unassembled WGS sequence"/>
</dbReference>
<organism evidence="3 4">
    <name type="scientific">Bdellovibrio bacteriovorus</name>
    <dbReference type="NCBI Taxonomy" id="959"/>
    <lineage>
        <taxon>Bacteria</taxon>
        <taxon>Pseudomonadati</taxon>
        <taxon>Bdellovibrionota</taxon>
        <taxon>Bdellovibrionia</taxon>
        <taxon>Bdellovibrionales</taxon>
        <taxon>Pseudobdellovibrionaceae</taxon>
        <taxon>Bdellovibrio</taxon>
    </lineage>
</organism>
<dbReference type="AlphaFoldDB" id="A0A150WT39"/>
<reference evidence="3 4" key="1">
    <citation type="submission" date="2016-03" db="EMBL/GenBank/DDBJ databases">
        <authorList>
            <person name="Ploux O."/>
        </authorList>
    </citation>
    <scope>NUCLEOTIDE SEQUENCE [LARGE SCALE GENOMIC DNA]</scope>
    <source>
        <strain evidence="3 4">BER2</strain>
    </source>
</reference>
<sequence length="442" mass="47217">MKLSVITAASIFLLSFSSHATMTLNSISGDSNRDLSDPAKPIIYAGFTPAVACTGDGSFTCDSCTGTSAGGKLFSCNRTSAYPNLRLVIQMTSTNTTGTVYAKIGEDDVSSTLPWTFDSGVLTFQATWAEICQAAGVGNCDSSMNKDLVVGINTTSGGSAATDSMTFRLNTRVAAADGSDSLYTDCNTAPVAANQGFCHFNVFPGDEKLYVENMVYSDGYPASPAPGVEFRSVVFFYEPFVTDDNTTIASISNASSMFELPVNRSANPPIVDDRVDGLVNGQRYCMVMANMDMTGVISHFTPIPGSSGSPVTAAELCGTPAAVVGLLDDKSCFIATAAFGSQMAPEVESFREFRNKFLLPSKWGKAFVKFYYKHSPYYANLIAESEVAKAAVRAALWPLLLFARASVALGFWTAFALLSLGGVTIYGLYRRLILGRRFRGEL</sequence>
<accession>A0A150WT39</accession>
<gene>
    <name evidence="3" type="ORF">AZI85_16795</name>
</gene>
<keyword evidence="2" id="KW-0732">Signal</keyword>
<feature type="chain" id="PRO_5007573721" evidence="2">
    <location>
        <begin position="21"/>
        <end position="442"/>
    </location>
</feature>
<keyword evidence="1" id="KW-1133">Transmembrane helix</keyword>